<evidence type="ECO:0000256" key="13">
    <source>
        <dbReference type="ARBA" id="ARBA00052491"/>
    </source>
</evidence>
<evidence type="ECO:0000256" key="7">
    <source>
        <dbReference type="ARBA" id="ARBA00050849"/>
    </source>
</evidence>
<keyword evidence="1 16" id="KW-0808">Transferase</keyword>
<comment type="catalytic activity">
    <reaction evidence="8">
        <text>serotonin + (5Z,8Z,11Z,14Z)-eicosatetraenoyl-CoA = N-[(5Z,8Z,11Z,14Z)-eicosatetraenoyl]-serotonin + CoA + H(+)</text>
        <dbReference type="Rhea" id="RHEA:51396"/>
        <dbReference type="ChEBI" id="CHEBI:15378"/>
        <dbReference type="ChEBI" id="CHEBI:57287"/>
        <dbReference type="ChEBI" id="CHEBI:57368"/>
        <dbReference type="ChEBI" id="CHEBI:132255"/>
        <dbReference type="ChEBI" id="CHEBI:350546"/>
    </reaction>
    <physiologicalReaction direction="left-to-right" evidence="8">
        <dbReference type="Rhea" id="RHEA:51397"/>
    </physiologicalReaction>
</comment>
<evidence type="ECO:0000256" key="9">
    <source>
        <dbReference type="ARBA" id="ARBA00051711"/>
    </source>
</evidence>
<reference evidence="16" key="1">
    <citation type="submission" date="2020-02" db="EMBL/GenBank/DDBJ databases">
        <title>Relaxed selection underlies rapid genomic changes in the transitions from sociality to social parasitism in ants.</title>
        <authorList>
            <person name="Bi X."/>
        </authorList>
    </citation>
    <scope>NUCLEOTIDE SEQUENCE</scope>
    <source>
        <strain evidence="16">BGI-DK2014c</strain>
        <tissue evidence="16">Whole body</tissue>
    </source>
</reference>
<comment type="caution">
    <text evidence="16">The sequence shown here is derived from an EMBL/GenBank/DDBJ whole genome shotgun (WGS) entry which is preliminary data.</text>
</comment>
<dbReference type="EMBL" id="JAANIA010001052">
    <property type="protein sequence ID" value="KAG5321912.1"/>
    <property type="molecule type" value="Genomic_DNA"/>
</dbReference>
<accession>A0A836FMF8</accession>
<dbReference type="PANTHER" id="PTHR20905">
    <property type="entry name" value="N-ACETYLTRANSFERASE-RELATED"/>
    <property type="match status" value="1"/>
</dbReference>
<evidence type="ECO:0000256" key="3">
    <source>
        <dbReference type="ARBA" id="ARBA00037926"/>
    </source>
</evidence>
<keyword evidence="17" id="KW-1185">Reference proteome</keyword>
<dbReference type="CDD" id="cd04301">
    <property type="entry name" value="NAT_SF"/>
    <property type="match status" value="1"/>
</dbReference>
<keyword evidence="14" id="KW-0812">Transmembrane</keyword>
<gene>
    <name evidence="16" type="primary">Aanat1_1</name>
    <name evidence="16" type="ORF">G6Z78_0003176</name>
</gene>
<evidence type="ECO:0000256" key="12">
    <source>
        <dbReference type="ARBA" id="ARBA00052335"/>
    </source>
</evidence>
<dbReference type="EC" id="2.3.1.87" evidence="5"/>
<dbReference type="Gene3D" id="3.40.630.30">
    <property type="match status" value="1"/>
</dbReference>
<keyword evidence="14" id="KW-1133">Transmembrane helix</keyword>
<comment type="catalytic activity">
    <reaction evidence="9">
        <text>dopamine + acetyl-CoA = N-acetyldopamine + CoA + H(+)</text>
        <dbReference type="Rhea" id="RHEA:51388"/>
        <dbReference type="ChEBI" id="CHEBI:15378"/>
        <dbReference type="ChEBI" id="CHEBI:57287"/>
        <dbReference type="ChEBI" id="CHEBI:57288"/>
        <dbReference type="ChEBI" id="CHEBI:59905"/>
        <dbReference type="ChEBI" id="CHEBI:125678"/>
    </reaction>
    <physiologicalReaction direction="left-to-right" evidence="9">
        <dbReference type="Rhea" id="RHEA:51389"/>
    </physiologicalReaction>
</comment>
<evidence type="ECO:0000259" key="15">
    <source>
        <dbReference type="PROSITE" id="PS51186"/>
    </source>
</evidence>
<feature type="transmembrane region" description="Helical" evidence="14">
    <location>
        <begin position="34"/>
        <end position="60"/>
    </location>
</feature>
<evidence type="ECO:0000256" key="8">
    <source>
        <dbReference type="ARBA" id="ARBA00051284"/>
    </source>
</evidence>
<dbReference type="PROSITE" id="PS51186">
    <property type="entry name" value="GNAT"/>
    <property type="match status" value="1"/>
</dbReference>
<dbReference type="PANTHER" id="PTHR20905:SF1">
    <property type="entry name" value="AT07410P-RELATED"/>
    <property type="match status" value="1"/>
</dbReference>
<comment type="catalytic activity">
    <reaction evidence="12">
        <text>dopamine + hexadecanoyl-CoA = N-hexadecanoyl-dopamine + CoA + H(+)</text>
        <dbReference type="Rhea" id="RHEA:51376"/>
        <dbReference type="ChEBI" id="CHEBI:15378"/>
        <dbReference type="ChEBI" id="CHEBI:57287"/>
        <dbReference type="ChEBI" id="CHEBI:57379"/>
        <dbReference type="ChEBI" id="CHEBI:59905"/>
        <dbReference type="ChEBI" id="CHEBI:134058"/>
    </reaction>
    <physiologicalReaction direction="left-to-right" evidence="12">
        <dbReference type="Rhea" id="RHEA:51377"/>
    </physiologicalReaction>
</comment>
<dbReference type="InterPro" id="IPR016181">
    <property type="entry name" value="Acyl_CoA_acyltransferase"/>
</dbReference>
<evidence type="ECO:0000256" key="6">
    <source>
        <dbReference type="ARBA" id="ARBA00050189"/>
    </source>
</evidence>
<comment type="catalytic activity">
    <reaction evidence="10">
        <text>serotonin + (9Z)-octadecenoyl-CoA = N-(9Z-octadecenoyl)-serotonin + CoA + H(+)</text>
        <dbReference type="Rhea" id="RHEA:51392"/>
        <dbReference type="ChEBI" id="CHEBI:15378"/>
        <dbReference type="ChEBI" id="CHEBI:57287"/>
        <dbReference type="ChEBI" id="CHEBI:57387"/>
        <dbReference type="ChEBI" id="CHEBI:134064"/>
        <dbReference type="ChEBI" id="CHEBI:350546"/>
    </reaction>
    <physiologicalReaction direction="left-to-right" evidence="10">
        <dbReference type="Rhea" id="RHEA:51393"/>
    </physiologicalReaction>
</comment>
<dbReference type="FunFam" id="3.40.630.30:FF:000046">
    <property type="entry name" value="Dopamine N-acetyltransferase"/>
    <property type="match status" value="1"/>
</dbReference>
<evidence type="ECO:0000256" key="4">
    <source>
        <dbReference type="ARBA" id="ARBA00038182"/>
    </source>
</evidence>
<keyword evidence="2" id="KW-0012">Acyltransferase</keyword>
<protein>
    <recommendedName>
        <fullName evidence="5">aralkylamine N-acetyltransferase</fullName>
        <ecNumber evidence="5">2.3.1.87</ecNumber>
    </recommendedName>
</protein>
<name>A0A836FMF8_9HYME</name>
<feature type="domain" description="N-acetyltransferase" evidence="15">
    <location>
        <begin position="167"/>
        <end position="305"/>
    </location>
</feature>
<dbReference type="Proteomes" id="UP000668214">
    <property type="component" value="Unassembled WGS sequence"/>
</dbReference>
<dbReference type="AlphaFoldDB" id="A0A836FMF8"/>
<keyword evidence="14" id="KW-0472">Membrane</keyword>
<comment type="pathway">
    <text evidence="3">Aromatic compound metabolism; melatonin biosynthesis; melatonin from serotonin: step 1/2.</text>
</comment>
<dbReference type="Pfam" id="PF00583">
    <property type="entry name" value="Acetyltransf_1"/>
    <property type="match status" value="1"/>
</dbReference>
<dbReference type="SUPFAM" id="SSF55729">
    <property type="entry name" value="Acyl-CoA N-acyltransferases (Nat)"/>
    <property type="match status" value="1"/>
</dbReference>
<comment type="catalytic activity">
    <reaction evidence="7">
        <text>serotonin + octadecanoyl-CoA = N-octadecanoyl-serotonin + CoA + H(+)</text>
        <dbReference type="Rhea" id="RHEA:51400"/>
        <dbReference type="ChEBI" id="CHEBI:15378"/>
        <dbReference type="ChEBI" id="CHEBI:57287"/>
        <dbReference type="ChEBI" id="CHEBI:57394"/>
        <dbReference type="ChEBI" id="CHEBI:134065"/>
        <dbReference type="ChEBI" id="CHEBI:350546"/>
    </reaction>
    <physiologicalReaction direction="left-to-right" evidence="7">
        <dbReference type="Rhea" id="RHEA:51401"/>
    </physiologicalReaction>
</comment>
<evidence type="ECO:0000256" key="5">
    <source>
        <dbReference type="ARBA" id="ARBA00039114"/>
    </source>
</evidence>
<evidence type="ECO:0000256" key="10">
    <source>
        <dbReference type="ARBA" id="ARBA00051823"/>
    </source>
</evidence>
<evidence type="ECO:0000256" key="1">
    <source>
        <dbReference type="ARBA" id="ARBA00022679"/>
    </source>
</evidence>
<evidence type="ECO:0000256" key="14">
    <source>
        <dbReference type="SAM" id="Phobius"/>
    </source>
</evidence>
<comment type="catalytic activity">
    <reaction evidence="6">
        <text>dopamine + (9Z)-octadecenoyl-CoA = N-(9Z-octadecanoyl)-dopamine + CoA + H(+)</text>
        <dbReference type="Rhea" id="RHEA:51380"/>
        <dbReference type="ChEBI" id="CHEBI:15378"/>
        <dbReference type="ChEBI" id="CHEBI:31883"/>
        <dbReference type="ChEBI" id="CHEBI:57287"/>
        <dbReference type="ChEBI" id="CHEBI:57387"/>
        <dbReference type="ChEBI" id="CHEBI:59905"/>
    </reaction>
    <physiologicalReaction direction="left-to-right" evidence="6">
        <dbReference type="Rhea" id="RHEA:51381"/>
    </physiologicalReaction>
</comment>
<evidence type="ECO:0000313" key="17">
    <source>
        <dbReference type="Proteomes" id="UP000668214"/>
    </source>
</evidence>
<feature type="non-terminal residue" evidence="16">
    <location>
        <position position="1"/>
    </location>
</feature>
<feature type="non-terminal residue" evidence="16">
    <location>
        <position position="323"/>
    </location>
</feature>
<evidence type="ECO:0000313" key="16">
    <source>
        <dbReference type="EMBL" id="KAG5321912.1"/>
    </source>
</evidence>
<dbReference type="GO" id="GO:0004059">
    <property type="term" value="F:aralkylamine N-acetyltransferase activity"/>
    <property type="evidence" value="ECO:0007669"/>
    <property type="project" value="UniProtKB-EC"/>
</dbReference>
<evidence type="ECO:0000256" key="11">
    <source>
        <dbReference type="ARBA" id="ARBA00052178"/>
    </source>
</evidence>
<evidence type="ECO:0000256" key="2">
    <source>
        <dbReference type="ARBA" id="ARBA00023315"/>
    </source>
</evidence>
<organism evidence="16 17">
    <name type="scientific">Pseudoatta argentina</name>
    <dbReference type="NCBI Taxonomy" id="621737"/>
    <lineage>
        <taxon>Eukaryota</taxon>
        <taxon>Metazoa</taxon>
        <taxon>Ecdysozoa</taxon>
        <taxon>Arthropoda</taxon>
        <taxon>Hexapoda</taxon>
        <taxon>Insecta</taxon>
        <taxon>Pterygota</taxon>
        <taxon>Neoptera</taxon>
        <taxon>Endopterygota</taxon>
        <taxon>Hymenoptera</taxon>
        <taxon>Apocrita</taxon>
        <taxon>Aculeata</taxon>
        <taxon>Formicoidea</taxon>
        <taxon>Formicidae</taxon>
        <taxon>Myrmicinae</taxon>
        <taxon>Pseudoatta</taxon>
    </lineage>
</organism>
<comment type="catalytic activity">
    <reaction evidence="13">
        <text>serotonin + acetyl-CoA = N-acetylserotonin + CoA + H(+)</text>
        <dbReference type="Rhea" id="RHEA:25217"/>
        <dbReference type="ChEBI" id="CHEBI:15378"/>
        <dbReference type="ChEBI" id="CHEBI:17697"/>
        <dbReference type="ChEBI" id="CHEBI:57287"/>
        <dbReference type="ChEBI" id="CHEBI:57288"/>
        <dbReference type="ChEBI" id="CHEBI:350546"/>
        <dbReference type="EC" id="2.3.1.87"/>
    </reaction>
    <physiologicalReaction direction="left-to-right" evidence="13">
        <dbReference type="Rhea" id="RHEA:25218"/>
    </physiologicalReaction>
</comment>
<proteinExistence type="inferred from homology"/>
<comment type="catalytic activity">
    <reaction evidence="11">
        <text>serotonin + hexadecanoyl-CoA = N-hexadecanoyl-serotonin + CoA + H(+)</text>
        <dbReference type="Rhea" id="RHEA:51384"/>
        <dbReference type="ChEBI" id="CHEBI:15378"/>
        <dbReference type="ChEBI" id="CHEBI:57287"/>
        <dbReference type="ChEBI" id="CHEBI:57379"/>
        <dbReference type="ChEBI" id="CHEBI:134059"/>
        <dbReference type="ChEBI" id="CHEBI:350546"/>
    </reaction>
    <physiologicalReaction direction="left-to-right" evidence="11">
        <dbReference type="Rhea" id="RHEA:51385"/>
    </physiologicalReaction>
</comment>
<dbReference type="InterPro" id="IPR000182">
    <property type="entry name" value="GNAT_dom"/>
</dbReference>
<comment type="similarity">
    <text evidence="4">Belongs to the acetyltransferase family. AANAT subfamily.</text>
</comment>
<sequence length="323" mass="36764">MIILLTFSSQLDITEDKVSTRCTSSGEFTRNRRAVFLLALGELVSTVTICTFSRILLFIMENIRASNRVNAIHIDNDKIITTNFVKDAPKITRYSLADLADGSSNGMDYHIEIINKDDKLRVLKFLRRFFFRDEPLNQNIQLIPEGEDSTCAELEEYCCNASFENNMSLMAVSASGTIVGVLLNGKMDNLVSNEEPEYIRSCKNAKFKKILRLLHHLDKSVNMGERFRDSKILEIRIISVDTNWRGRGVGSTLMGKTAEMAKEQGYHYLRADCTSVFSAKMCERLGYDQIYKINYKDYVDEDEKPIFSPVSPHVAAVSYVKKL</sequence>